<protein>
    <submittedName>
        <fullName evidence="1">Uncharacterized protein</fullName>
    </submittedName>
</protein>
<evidence type="ECO:0000313" key="2">
    <source>
        <dbReference type="Proteomes" id="UP000694240"/>
    </source>
</evidence>
<dbReference type="Proteomes" id="UP000694240">
    <property type="component" value="Chromosome 2"/>
</dbReference>
<accession>A0A8T2FMJ5</accession>
<sequence length="68" mass="7285">MGALRRRNVGLIDSKGCSKLFPVLQSPPLTTTSMSQSNGPFSSLVICVTGLSKGKDFVPFSISIRQKV</sequence>
<keyword evidence="2" id="KW-1185">Reference proteome</keyword>
<comment type="caution">
    <text evidence="1">The sequence shown here is derived from an EMBL/GenBank/DDBJ whole genome shotgun (WGS) entry which is preliminary data.</text>
</comment>
<dbReference type="EMBL" id="JAEFBK010000002">
    <property type="protein sequence ID" value="KAG7637505.1"/>
    <property type="molecule type" value="Genomic_DNA"/>
</dbReference>
<evidence type="ECO:0000313" key="1">
    <source>
        <dbReference type="EMBL" id="KAG7637505.1"/>
    </source>
</evidence>
<organism evidence="1 2">
    <name type="scientific">Arabidopsis thaliana x Arabidopsis arenosa</name>
    <dbReference type="NCBI Taxonomy" id="1240361"/>
    <lineage>
        <taxon>Eukaryota</taxon>
        <taxon>Viridiplantae</taxon>
        <taxon>Streptophyta</taxon>
        <taxon>Embryophyta</taxon>
        <taxon>Tracheophyta</taxon>
        <taxon>Spermatophyta</taxon>
        <taxon>Magnoliopsida</taxon>
        <taxon>eudicotyledons</taxon>
        <taxon>Gunneridae</taxon>
        <taxon>Pentapetalae</taxon>
        <taxon>rosids</taxon>
        <taxon>malvids</taxon>
        <taxon>Brassicales</taxon>
        <taxon>Brassicaceae</taxon>
        <taxon>Camelineae</taxon>
        <taxon>Arabidopsis</taxon>
    </lineage>
</organism>
<proteinExistence type="predicted"/>
<reference evidence="1 2" key="1">
    <citation type="submission" date="2020-12" db="EMBL/GenBank/DDBJ databases">
        <title>Concerted genomic and epigenomic changes stabilize Arabidopsis allopolyploids.</title>
        <authorList>
            <person name="Chen Z."/>
        </authorList>
    </citation>
    <scope>NUCLEOTIDE SEQUENCE [LARGE SCALE GENOMIC DNA]</scope>
    <source>
        <strain evidence="1">Allo738</strain>
        <tissue evidence="1">Leaf</tissue>
    </source>
</reference>
<name>A0A8T2FMJ5_9BRAS</name>
<dbReference type="AlphaFoldDB" id="A0A8T2FMJ5"/>
<gene>
    <name evidence="1" type="ORF">ISN45_At02g020290</name>
</gene>